<evidence type="ECO:0000313" key="2">
    <source>
        <dbReference type="Proteomes" id="UP000240908"/>
    </source>
</evidence>
<dbReference type="EMBL" id="CP028487">
    <property type="protein sequence ID" value="AVX39044.1"/>
    <property type="molecule type" value="Genomic_DNA"/>
</dbReference>
<gene>
    <name evidence="1" type="ORF">DA391_16015</name>
</gene>
<proteinExistence type="predicted"/>
<organism evidence="1 2">
    <name type="scientific">Yersinia massiliensis</name>
    <dbReference type="NCBI Taxonomy" id="419257"/>
    <lineage>
        <taxon>Bacteria</taxon>
        <taxon>Pseudomonadati</taxon>
        <taxon>Pseudomonadota</taxon>
        <taxon>Gammaproteobacteria</taxon>
        <taxon>Enterobacterales</taxon>
        <taxon>Yersiniaceae</taxon>
        <taxon>Yersinia</taxon>
    </lineage>
</organism>
<protein>
    <recommendedName>
        <fullName evidence="3">Tail fiber protein</fullName>
    </recommendedName>
</protein>
<reference evidence="2" key="1">
    <citation type="journal article" date="2018" name="Genome Announc.">
        <title>First complete genome sequence of Yersinia massiliensis.</title>
        <authorList>
            <person name="Thomas M.C."/>
            <person name="Arling V."/>
            <person name="Goji N."/>
            <person name="Janzen T.W."/>
            <person name="Duceppe M.-O."/>
            <person name="Mathews A."/>
            <person name="Carrillo C."/>
            <person name="Amoako K."/>
        </authorList>
    </citation>
    <scope>NUCLEOTIDE SEQUENCE [LARGE SCALE GENOMIC DNA]</scope>
    <source>
        <strain evidence="2">GTA</strain>
    </source>
</reference>
<dbReference type="Proteomes" id="UP000240908">
    <property type="component" value="Chromosome"/>
</dbReference>
<dbReference type="RefSeq" id="WP_108087961.1">
    <property type="nucleotide sequence ID" value="NZ_CP028487.1"/>
</dbReference>
<sequence length="128" mass="12388">MPDILVSLHGKRLGITAPDSNGKCSLVLDGEIVAGVGVTLTIPAPTSLVRGGVLQQTTITALTDSSGGTSGGNTVPVIPVATAATTDATAASLSSTNAALAAIRNDIATLAARANALLASDKAAGVIA</sequence>
<evidence type="ECO:0000313" key="1">
    <source>
        <dbReference type="EMBL" id="AVX39044.1"/>
    </source>
</evidence>
<evidence type="ECO:0008006" key="3">
    <source>
        <dbReference type="Google" id="ProtNLM"/>
    </source>
</evidence>
<name>A0ABM6UUU9_9GAMM</name>
<accession>A0ABM6UUU9</accession>
<keyword evidence="2" id="KW-1185">Reference proteome</keyword>